<dbReference type="InterPro" id="IPR037045">
    <property type="entry name" value="S8pro/Inhibitor_I9_sf"/>
</dbReference>
<keyword evidence="7" id="KW-1185">Reference proteome</keyword>
<organism evidence="6 7">
    <name type="scientific">Carpinus fangiana</name>
    <dbReference type="NCBI Taxonomy" id="176857"/>
    <lineage>
        <taxon>Eukaryota</taxon>
        <taxon>Viridiplantae</taxon>
        <taxon>Streptophyta</taxon>
        <taxon>Embryophyta</taxon>
        <taxon>Tracheophyta</taxon>
        <taxon>Spermatophyta</taxon>
        <taxon>Magnoliopsida</taxon>
        <taxon>eudicotyledons</taxon>
        <taxon>Gunneridae</taxon>
        <taxon>Pentapetalae</taxon>
        <taxon>rosids</taxon>
        <taxon>fabids</taxon>
        <taxon>Fagales</taxon>
        <taxon>Betulaceae</taxon>
        <taxon>Carpinus</taxon>
    </lineage>
</organism>
<dbReference type="GO" id="GO:0005576">
    <property type="term" value="C:extracellular region"/>
    <property type="evidence" value="ECO:0007669"/>
    <property type="project" value="UniProtKB-SubCell"/>
</dbReference>
<name>A0A5N6QBZ9_9ROSI</name>
<accession>A0A5N6QBZ9</accession>
<reference evidence="6 7" key="1">
    <citation type="submission" date="2019-06" db="EMBL/GenBank/DDBJ databases">
        <title>A chromosomal-level reference genome of Carpinus fangiana (Coryloideae, Betulaceae).</title>
        <authorList>
            <person name="Yang X."/>
            <person name="Wang Z."/>
            <person name="Zhang L."/>
            <person name="Hao G."/>
            <person name="Liu J."/>
            <person name="Yang Y."/>
        </authorList>
    </citation>
    <scope>NUCLEOTIDE SEQUENCE [LARGE SCALE GENOMIC DNA]</scope>
    <source>
        <strain evidence="6">Cfa_2016G</strain>
        <tissue evidence="6">Leaf</tissue>
    </source>
</reference>
<dbReference type="InterPro" id="IPR010259">
    <property type="entry name" value="S8pro/Inhibitor_I9"/>
</dbReference>
<feature type="chain" id="PRO_5024375066" description="Inhibitor I9 domain-containing protein" evidence="4">
    <location>
        <begin position="28"/>
        <end position="152"/>
    </location>
</feature>
<dbReference type="PANTHER" id="PTHR10795">
    <property type="entry name" value="PROPROTEIN CONVERTASE SUBTILISIN/KEXIN"/>
    <property type="match status" value="1"/>
</dbReference>
<dbReference type="Gene3D" id="3.30.70.80">
    <property type="entry name" value="Peptidase S8 propeptide/proteinase inhibitor I9"/>
    <property type="match status" value="1"/>
</dbReference>
<dbReference type="Pfam" id="PF05922">
    <property type="entry name" value="Inhibitor_I9"/>
    <property type="match status" value="1"/>
</dbReference>
<feature type="domain" description="Inhibitor I9" evidence="5">
    <location>
        <begin position="34"/>
        <end position="115"/>
    </location>
</feature>
<dbReference type="AlphaFoldDB" id="A0A5N6QBZ9"/>
<keyword evidence="3 4" id="KW-0732">Signal</keyword>
<dbReference type="Proteomes" id="UP000327013">
    <property type="component" value="Chromosome 1"/>
</dbReference>
<feature type="signal peptide" evidence="4">
    <location>
        <begin position="1"/>
        <end position="27"/>
    </location>
</feature>
<dbReference type="OrthoDB" id="2014869at2759"/>
<dbReference type="FunFam" id="3.30.70.80:FF:000003">
    <property type="entry name" value="Subtilisin-like protease SBT1.9"/>
    <property type="match status" value="1"/>
</dbReference>
<evidence type="ECO:0000313" key="6">
    <source>
        <dbReference type="EMBL" id="KAE7995894.1"/>
    </source>
</evidence>
<evidence type="ECO:0000256" key="3">
    <source>
        <dbReference type="ARBA" id="ARBA00022729"/>
    </source>
</evidence>
<comment type="subcellular location">
    <subcellularLocation>
        <location evidence="1">Secreted</location>
    </subcellularLocation>
</comment>
<comment type="similarity">
    <text evidence="2">Belongs to the peptidase S8 family.</text>
</comment>
<protein>
    <recommendedName>
        <fullName evidence="5">Inhibitor I9 domain-containing protein</fullName>
    </recommendedName>
</protein>
<gene>
    <name evidence="6" type="ORF">FH972_000657</name>
</gene>
<evidence type="ECO:0000256" key="1">
    <source>
        <dbReference type="ARBA" id="ARBA00004613"/>
    </source>
</evidence>
<sequence length="152" mass="16957">MRFVSGVFHVLSFSALAWVLLTPFAKSVSVERSTYIVCMDNLFMPKPFTSHHYWYSSMIANLDQSVHDNRSSPLILYTYENALHGFAAILSPDELNTLNNAPWFISAYNDTTVNLASTHTPEYLSLNAFTGLWPASNYGKDIIIGIIDSGVA</sequence>
<dbReference type="GO" id="GO:0006508">
    <property type="term" value="P:proteolysis"/>
    <property type="evidence" value="ECO:0007669"/>
    <property type="project" value="InterPro"/>
</dbReference>
<evidence type="ECO:0000259" key="5">
    <source>
        <dbReference type="Pfam" id="PF05922"/>
    </source>
</evidence>
<dbReference type="SUPFAM" id="SSF52743">
    <property type="entry name" value="Subtilisin-like"/>
    <property type="match status" value="1"/>
</dbReference>
<evidence type="ECO:0000256" key="4">
    <source>
        <dbReference type="SAM" id="SignalP"/>
    </source>
</evidence>
<dbReference type="EMBL" id="CM017321">
    <property type="protein sequence ID" value="KAE7995894.1"/>
    <property type="molecule type" value="Genomic_DNA"/>
</dbReference>
<evidence type="ECO:0000313" key="7">
    <source>
        <dbReference type="Proteomes" id="UP000327013"/>
    </source>
</evidence>
<proteinExistence type="inferred from homology"/>
<dbReference type="InterPro" id="IPR036852">
    <property type="entry name" value="Peptidase_S8/S53_dom_sf"/>
</dbReference>
<dbReference type="GO" id="GO:0004252">
    <property type="term" value="F:serine-type endopeptidase activity"/>
    <property type="evidence" value="ECO:0007669"/>
    <property type="project" value="InterPro"/>
</dbReference>
<dbReference type="InterPro" id="IPR045051">
    <property type="entry name" value="SBT"/>
</dbReference>
<evidence type="ECO:0000256" key="2">
    <source>
        <dbReference type="ARBA" id="ARBA00011073"/>
    </source>
</evidence>